<reference evidence="1 2" key="1">
    <citation type="submission" date="2016-05" db="EMBL/GenBank/DDBJ databases">
        <title>Microbial solvent formation.</title>
        <authorList>
            <person name="Poehlein A."/>
            <person name="Montoya Solano J.D."/>
            <person name="Flitsch S."/>
            <person name="Krabben P."/>
            <person name="Duerre P."/>
            <person name="Daniel R."/>
        </authorList>
    </citation>
    <scope>NUCLEOTIDE SEQUENCE [LARGE SCALE GENOMIC DNA]</scope>
    <source>
        <strain evidence="1 2">L1-8</strain>
    </source>
</reference>
<dbReference type="STRING" id="169679.CSACC_16280"/>
<dbReference type="RefSeq" id="WP_052334791.1">
    <property type="nucleotide sequence ID" value="NZ_CP016086.1"/>
</dbReference>
<dbReference type="GeneID" id="55474122"/>
<dbReference type="EMBL" id="LZYZ01000003">
    <property type="protein sequence ID" value="OOM13924.1"/>
    <property type="molecule type" value="Genomic_DNA"/>
</dbReference>
<organism evidence="1 2">
    <name type="scientific">Clostridium saccharobutylicum</name>
    <dbReference type="NCBI Taxonomy" id="169679"/>
    <lineage>
        <taxon>Bacteria</taxon>
        <taxon>Bacillati</taxon>
        <taxon>Bacillota</taxon>
        <taxon>Clostridia</taxon>
        <taxon>Eubacteriales</taxon>
        <taxon>Clostridiaceae</taxon>
        <taxon>Clostridium</taxon>
    </lineage>
</organism>
<protein>
    <submittedName>
        <fullName evidence="1">Uncharacterized protein</fullName>
    </submittedName>
</protein>
<accession>A0A1S8NFI2</accession>
<evidence type="ECO:0000313" key="2">
    <source>
        <dbReference type="Proteomes" id="UP000191154"/>
    </source>
</evidence>
<name>A0A1S8NFI2_CLOSA</name>
<evidence type="ECO:0000313" key="1">
    <source>
        <dbReference type="EMBL" id="OOM13924.1"/>
    </source>
</evidence>
<dbReference type="AlphaFoldDB" id="A0A1S8NFI2"/>
<comment type="caution">
    <text evidence="1">The sequence shown here is derived from an EMBL/GenBank/DDBJ whole genome shotgun (WGS) entry which is preliminary data.</text>
</comment>
<sequence>MKKNDKLIVPIAFVMTYIITHIIYKVTGFYYGFEQGLFNFKALLDLGVWCIVYFIIYMILKKIWNK</sequence>
<dbReference type="Proteomes" id="UP000191154">
    <property type="component" value="Unassembled WGS sequence"/>
</dbReference>
<gene>
    <name evidence="1" type="ORF">CLOSAC_20100</name>
</gene>
<proteinExistence type="predicted"/>